<evidence type="ECO:0000313" key="4">
    <source>
        <dbReference type="Proteomes" id="UP000094444"/>
    </source>
</evidence>
<feature type="compositionally biased region" description="Polar residues" evidence="1">
    <location>
        <begin position="97"/>
        <end position="106"/>
    </location>
</feature>
<keyword evidence="2" id="KW-1133">Transmembrane helix</keyword>
<keyword evidence="2" id="KW-0472">Membrane</keyword>
<evidence type="ECO:0000313" key="3">
    <source>
        <dbReference type="EMBL" id="POS72811.1"/>
    </source>
</evidence>
<evidence type="ECO:0000256" key="1">
    <source>
        <dbReference type="SAM" id="MobiDB-lite"/>
    </source>
</evidence>
<comment type="caution">
    <text evidence="3">The sequence shown here is derived from an EMBL/GenBank/DDBJ whole genome shotgun (WGS) entry which is preliminary data.</text>
</comment>
<proteinExistence type="predicted"/>
<feature type="compositionally biased region" description="Basic residues" evidence="1">
    <location>
        <begin position="79"/>
        <end position="95"/>
    </location>
</feature>
<keyword evidence="2" id="KW-0812">Transmembrane</keyword>
<dbReference type="Proteomes" id="UP000094444">
    <property type="component" value="Unassembled WGS sequence"/>
</dbReference>
<feature type="compositionally biased region" description="Pro residues" evidence="1">
    <location>
        <begin position="395"/>
        <end position="404"/>
    </location>
</feature>
<accession>A0A2P5HRB9</accession>
<feature type="region of interest" description="Disordered" evidence="1">
    <location>
        <begin position="255"/>
        <end position="410"/>
    </location>
</feature>
<name>A0A2P5HRB9_DIAHE</name>
<keyword evidence="4" id="KW-1185">Reference proteome</keyword>
<sequence>MDTSSGPTSFPATLSYTSFIIGLISLIITILNLLALYANFLSTIRSAPAEIRDSLGNLRAQLLEEREALRQQTRELRNRRAQTRSRPLHPAHAGRARSSSRGNGISPRASSGNLLQACYVLSYSEQTLGLHCQTVRDLWRQFKSLERPFLVRSGGGSRAVEAHVRNANSDADAWPDKDIADEKTIREDDIEMHGDNEAGISDWSAVYRCDFSHRFVWWQSKSEVLKLADEVQRVMLRRMEREVTYMRMVVRQLRDGGDGPEEIASPRLDGGGGGGGGATTSGRAGSVPLGMRRRPTGENFNVYESSESSSSTTGPKSQRRPDQRDPKAHTGEVAQGRPSSRPAPGPGPELRYTGDGWRQGQFMRVVQVSPRSNVPPILEPPRPSRPRTRSGYEGPPGPPGPPSPYDRRRE</sequence>
<feature type="region of interest" description="Disordered" evidence="1">
    <location>
        <begin position="73"/>
        <end position="106"/>
    </location>
</feature>
<dbReference type="EMBL" id="MAVT02000920">
    <property type="protein sequence ID" value="POS72811.1"/>
    <property type="molecule type" value="Genomic_DNA"/>
</dbReference>
<organism evidence="3 4">
    <name type="scientific">Diaporthe helianthi</name>
    <dbReference type="NCBI Taxonomy" id="158607"/>
    <lineage>
        <taxon>Eukaryota</taxon>
        <taxon>Fungi</taxon>
        <taxon>Dikarya</taxon>
        <taxon>Ascomycota</taxon>
        <taxon>Pezizomycotina</taxon>
        <taxon>Sordariomycetes</taxon>
        <taxon>Sordariomycetidae</taxon>
        <taxon>Diaporthales</taxon>
        <taxon>Diaporthaceae</taxon>
        <taxon>Diaporthe</taxon>
    </lineage>
</organism>
<dbReference type="InParanoid" id="A0A2P5HRB9"/>
<gene>
    <name evidence="3" type="ORF">DHEL01_v208793</name>
</gene>
<dbReference type="AlphaFoldDB" id="A0A2P5HRB9"/>
<feature type="transmembrane region" description="Helical" evidence="2">
    <location>
        <begin position="16"/>
        <end position="38"/>
    </location>
</feature>
<feature type="compositionally biased region" description="Gly residues" evidence="1">
    <location>
        <begin position="269"/>
        <end position="279"/>
    </location>
</feature>
<reference evidence="3" key="1">
    <citation type="submission" date="2017-09" db="EMBL/GenBank/DDBJ databases">
        <title>Polyketide synthases of a Diaporthe helianthi virulent isolate.</title>
        <authorList>
            <person name="Baroncelli R."/>
        </authorList>
    </citation>
    <scope>NUCLEOTIDE SEQUENCE [LARGE SCALE GENOMIC DNA]</scope>
    <source>
        <strain evidence="3">7/96</strain>
    </source>
</reference>
<feature type="compositionally biased region" description="Basic and acidic residues" evidence="1">
    <location>
        <begin position="319"/>
        <end position="330"/>
    </location>
</feature>
<protein>
    <submittedName>
        <fullName evidence="3">Uncharacterized protein</fullName>
    </submittedName>
</protein>
<evidence type="ECO:0000256" key="2">
    <source>
        <dbReference type="SAM" id="Phobius"/>
    </source>
</evidence>
<dbReference type="OrthoDB" id="4148767at2759"/>